<feature type="region of interest" description="Disordered" evidence="1">
    <location>
        <begin position="239"/>
        <end position="272"/>
    </location>
</feature>
<evidence type="ECO:0000256" key="1">
    <source>
        <dbReference type="SAM" id="MobiDB-lite"/>
    </source>
</evidence>
<name>A0A9P5NU38_GYMJU</name>
<dbReference type="InterPro" id="IPR038967">
    <property type="entry name" value="Dsc4-like"/>
</dbReference>
<sequence>MNKRFHVQRLHVVHSLDSLLYQLHTLSFFLSPSLWLYICRVISQFHCSKPRELDPTRSLRFFLTALIFLNLPNFWNHAMRGAVEGRTIILDFVGMSFVPSKIQLLSLDMFIMVLQLLLITIAYETSAYYHSEEADQQDVLLAEPPTRPFTIPLFYTSLEPSSEASQSSAISHKGPKVLPPSHGLPFVIDLHFNPLIAQLRHPPLPPLPQSRNSDSVLPLPSTTSWHLPGIRMWMRATQMRESREGGSRTLPMTAADSETQSNLPGEIDLRRG</sequence>
<dbReference type="AlphaFoldDB" id="A0A9P5NU38"/>
<evidence type="ECO:0000313" key="4">
    <source>
        <dbReference type="Proteomes" id="UP000724874"/>
    </source>
</evidence>
<evidence type="ECO:0000313" key="3">
    <source>
        <dbReference type="EMBL" id="KAF8906481.1"/>
    </source>
</evidence>
<dbReference type="InterPro" id="IPR013715">
    <property type="entry name" value="DUF1746"/>
</dbReference>
<feature type="domain" description="DUF1746" evidence="2">
    <location>
        <begin position="15"/>
        <end position="117"/>
    </location>
</feature>
<dbReference type="Proteomes" id="UP000724874">
    <property type="component" value="Unassembled WGS sequence"/>
</dbReference>
<gene>
    <name evidence="3" type="ORF">CPB84DRAFT_1959917</name>
</gene>
<organism evidence="3 4">
    <name type="scientific">Gymnopilus junonius</name>
    <name type="common">Spectacular rustgill mushroom</name>
    <name type="synonym">Gymnopilus spectabilis subsp. junonius</name>
    <dbReference type="NCBI Taxonomy" id="109634"/>
    <lineage>
        <taxon>Eukaryota</taxon>
        <taxon>Fungi</taxon>
        <taxon>Dikarya</taxon>
        <taxon>Basidiomycota</taxon>
        <taxon>Agaricomycotina</taxon>
        <taxon>Agaricomycetes</taxon>
        <taxon>Agaricomycetidae</taxon>
        <taxon>Agaricales</taxon>
        <taxon>Agaricineae</taxon>
        <taxon>Hymenogastraceae</taxon>
        <taxon>Gymnopilus</taxon>
    </lineage>
</organism>
<dbReference type="Pfam" id="PF08508">
    <property type="entry name" value="DUF1746"/>
    <property type="match status" value="1"/>
</dbReference>
<dbReference type="PANTHER" id="PTHR39405:SF1">
    <property type="entry name" value="DSC E3 UBIQUITIN LIGASE COMPLEX SUBUNIT 4"/>
    <property type="match status" value="1"/>
</dbReference>
<dbReference type="GO" id="GO:0032933">
    <property type="term" value="P:SREBP signaling pathway"/>
    <property type="evidence" value="ECO:0007669"/>
    <property type="project" value="InterPro"/>
</dbReference>
<comment type="caution">
    <text evidence="3">The sequence shown here is derived from an EMBL/GenBank/DDBJ whole genome shotgun (WGS) entry which is preliminary data.</text>
</comment>
<accession>A0A9P5NU38</accession>
<evidence type="ECO:0000259" key="2">
    <source>
        <dbReference type="Pfam" id="PF08508"/>
    </source>
</evidence>
<protein>
    <recommendedName>
        <fullName evidence="2">DUF1746 domain-containing protein</fullName>
    </recommendedName>
</protein>
<dbReference type="OrthoDB" id="5428737at2759"/>
<dbReference type="PANTHER" id="PTHR39405">
    <property type="entry name" value="DSC E3 UBIQUITIN LIGASE COMPLEX SUBUNIT 4"/>
    <property type="match status" value="1"/>
</dbReference>
<proteinExistence type="predicted"/>
<reference evidence="3" key="1">
    <citation type="submission" date="2020-11" db="EMBL/GenBank/DDBJ databases">
        <authorList>
            <consortium name="DOE Joint Genome Institute"/>
            <person name="Ahrendt S."/>
            <person name="Riley R."/>
            <person name="Andreopoulos W."/>
            <person name="LaButti K."/>
            <person name="Pangilinan J."/>
            <person name="Ruiz-duenas F.J."/>
            <person name="Barrasa J.M."/>
            <person name="Sanchez-Garcia M."/>
            <person name="Camarero S."/>
            <person name="Miyauchi S."/>
            <person name="Serrano A."/>
            <person name="Linde D."/>
            <person name="Babiker R."/>
            <person name="Drula E."/>
            <person name="Ayuso-Fernandez I."/>
            <person name="Pacheco R."/>
            <person name="Padilla G."/>
            <person name="Ferreira P."/>
            <person name="Barriuso J."/>
            <person name="Kellner H."/>
            <person name="Castanera R."/>
            <person name="Alfaro M."/>
            <person name="Ramirez L."/>
            <person name="Pisabarro A.G."/>
            <person name="Kuo A."/>
            <person name="Tritt A."/>
            <person name="Lipzen A."/>
            <person name="He G."/>
            <person name="Yan M."/>
            <person name="Ng V."/>
            <person name="Cullen D."/>
            <person name="Martin F."/>
            <person name="Rosso M.-N."/>
            <person name="Henrissat B."/>
            <person name="Hibbett D."/>
            <person name="Martinez A.T."/>
            <person name="Grigoriev I.V."/>
        </authorList>
    </citation>
    <scope>NUCLEOTIDE SEQUENCE</scope>
    <source>
        <strain evidence="3">AH 44721</strain>
    </source>
</reference>
<dbReference type="EMBL" id="JADNYJ010000018">
    <property type="protein sequence ID" value="KAF8906481.1"/>
    <property type="molecule type" value="Genomic_DNA"/>
</dbReference>
<dbReference type="GO" id="GO:0044695">
    <property type="term" value="C:Dsc E3 ubiquitin ligase complex"/>
    <property type="evidence" value="ECO:0007669"/>
    <property type="project" value="InterPro"/>
</dbReference>
<dbReference type="GO" id="GO:0005783">
    <property type="term" value="C:endoplasmic reticulum"/>
    <property type="evidence" value="ECO:0007669"/>
    <property type="project" value="TreeGrafter"/>
</dbReference>
<keyword evidence="4" id="KW-1185">Reference proteome</keyword>